<dbReference type="PANTHER" id="PTHR34606:SF15">
    <property type="entry name" value="BON DOMAIN-CONTAINING PROTEIN"/>
    <property type="match status" value="1"/>
</dbReference>
<reference evidence="2 3" key="1">
    <citation type="submission" date="2024-01" db="EMBL/GenBank/DDBJ databases">
        <title>The diversity of rhizobia nodulating Mimosa spp. in eleven states of Brazil covering several biomes is determined by host plant, location, and edaphic factors.</title>
        <authorList>
            <person name="Rouws L."/>
            <person name="Barauna A."/>
            <person name="Beukes C."/>
            <person name="De Faria S.M."/>
            <person name="Gross E."/>
            <person name="Dos Reis Junior F.B."/>
            <person name="Simon M."/>
            <person name="Maluk M."/>
            <person name="Odee D.W."/>
            <person name="Kenicer G."/>
            <person name="Young J.P.W."/>
            <person name="Reis V.M."/>
            <person name="Zilli J."/>
            <person name="James E.K."/>
        </authorList>
    </citation>
    <scope>NUCLEOTIDE SEQUENCE [LARGE SCALE GENOMIC DNA]</scope>
    <source>
        <strain evidence="2 3">JPY167</strain>
    </source>
</reference>
<evidence type="ECO:0000313" key="2">
    <source>
        <dbReference type="EMBL" id="MEM5422640.1"/>
    </source>
</evidence>
<comment type="caution">
    <text evidence="2">The sequence shown here is derived from an EMBL/GenBank/DDBJ whole genome shotgun (WGS) entry which is preliminary data.</text>
</comment>
<dbReference type="InterPro" id="IPR051686">
    <property type="entry name" value="Lipoprotein_DolP"/>
</dbReference>
<dbReference type="Gene3D" id="3.30.1340.30">
    <property type="match status" value="1"/>
</dbReference>
<dbReference type="RefSeq" id="WP_342947534.1">
    <property type="nucleotide sequence ID" value="NZ_JAYMRV010000004.1"/>
</dbReference>
<keyword evidence="3" id="KW-1185">Reference proteome</keyword>
<dbReference type="PROSITE" id="PS50914">
    <property type="entry name" value="BON"/>
    <property type="match status" value="1"/>
</dbReference>
<evidence type="ECO:0000259" key="1">
    <source>
        <dbReference type="PROSITE" id="PS50914"/>
    </source>
</evidence>
<protein>
    <submittedName>
        <fullName evidence="2">BON domain-containing protein</fullName>
    </submittedName>
</protein>
<gene>
    <name evidence="2" type="ORF">VSR73_16400</name>
</gene>
<dbReference type="EMBL" id="JAYMRV010000004">
    <property type="protein sequence ID" value="MEM5422640.1"/>
    <property type="molecule type" value="Genomic_DNA"/>
</dbReference>
<dbReference type="InterPro" id="IPR007055">
    <property type="entry name" value="BON_dom"/>
</dbReference>
<evidence type="ECO:0000313" key="3">
    <source>
        <dbReference type="Proteomes" id="UP001489897"/>
    </source>
</evidence>
<dbReference type="Proteomes" id="UP001489897">
    <property type="component" value="Unassembled WGS sequence"/>
</dbReference>
<dbReference type="Pfam" id="PF04972">
    <property type="entry name" value="BON"/>
    <property type="match status" value="1"/>
</dbReference>
<proteinExistence type="predicted"/>
<name>A0ABU9RRF9_9BURK</name>
<feature type="domain" description="BON" evidence="1">
    <location>
        <begin position="53"/>
        <end position="121"/>
    </location>
</feature>
<dbReference type="PANTHER" id="PTHR34606">
    <property type="entry name" value="BON DOMAIN-CONTAINING PROTEIN"/>
    <property type="match status" value="1"/>
</dbReference>
<accession>A0ABU9RRF9</accession>
<sequence length="127" mass="13082">MGSRLGGQVVCVTLAFAIAGGVPRASAQTSVSPAVDTSAQTAAVATSAPRRRSDAMLAGDVRRALVRNPGVNSMNIHVQVRGGIVTLTGWVPQRSQIERASIAARSVRGVRAVSNRLTVRTGHGGGR</sequence>
<organism evidence="2 3">
    <name type="scientific">Paraburkholderia ferrariae</name>
    <dbReference type="NCBI Taxonomy" id="386056"/>
    <lineage>
        <taxon>Bacteria</taxon>
        <taxon>Pseudomonadati</taxon>
        <taxon>Pseudomonadota</taxon>
        <taxon>Betaproteobacteria</taxon>
        <taxon>Burkholderiales</taxon>
        <taxon>Burkholderiaceae</taxon>
        <taxon>Paraburkholderia</taxon>
    </lineage>
</organism>